<keyword evidence="3" id="KW-1185">Reference proteome</keyword>
<dbReference type="Proteomes" id="UP000282759">
    <property type="component" value="Unassembled WGS sequence"/>
</dbReference>
<feature type="transmembrane region" description="Helical" evidence="1">
    <location>
        <begin position="176"/>
        <end position="207"/>
    </location>
</feature>
<feature type="transmembrane region" description="Helical" evidence="1">
    <location>
        <begin position="287"/>
        <end position="308"/>
    </location>
</feature>
<feature type="transmembrane region" description="Helical" evidence="1">
    <location>
        <begin position="219"/>
        <end position="237"/>
    </location>
</feature>
<keyword evidence="1" id="KW-1133">Transmembrane helix</keyword>
<feature type="transmembrane region" description="Helical" evidence="1">
    <location>
        <begin position="507"/>
        <end position="525"/>
    </location>
</feature>
<keyword evidence="1" id="KW-0812">Transmembrane</keyword>
<feature type="transmembrane region" description="Helical" evidence="1">
    <location>
        <begin position="76"/>
        <end position="95"/>
    </location>
</feature>
<dbReference type="OrthoDB" id="9807602at2"/>
<keyword evidence="1" id="KW-0472">Membrane</keyword>
<organism evidence="2 3">
    <name type="scientific">Mucilaginibacter limnophilus</name>
    <dbReference type="NCBI Taxonomy" id="1932778"/>
    <lineage>
        <taxon>Bacteria</taxon>
        <taxon>Pseudomonadati</taxon>
        <taxon>Bacteroidota</taxon>
        <taxon>Sphingobacteriia</taxon>
        <taxon>Sphingobacteriales</taxon>
        <taxon>Sphingobacteriaceae</taxon>
        <taxon>Mucilaginibacter</taxon>
    </lineage>
</organism>
<evidence type="ECO:0000256" key="1">
    <source>
        <dbReference type="SAM" id="Phobius"/>
    </source>
</evidence>
<feature type="transmembrane region" description="Helical" evidence="1">
    <location>
        <begin position="481"/>
        <end position="500"/>
    </location>
</feature>
<feature type="transmembrane region" description="Helical" evidence="1">
    <location>
        <begin position="257"/>
        <end position="280"/>
    </location>
</feature>
<sequence length="1007" mass="114709">MSYNKLNNLLGWLCFIIAAITYALTLEPSVSFWDCGEFISCAYRLQVSHQPGYPLFAMIGKVFSLLSFGDRTKVAYFTNLCSAIASAATVMFLFWSITALAKKLTAGLYRVTSKARYIVVMGAGLVGALAFTFSDTFWFSAVETIVFALSMLCIAVVFWAMLKWDARADQPGADRWLVFIAYVMGLSIGIHLLNLLTIPALTMVYYYRRGKDITFKKGLGVLLLAIVLLAFVQYGIIQYTVKFSGWFDLFFVNTLGLGFGSGAFVFFAVLIGTIVWGIFYSIRRKKYYLNLGLLCLSFLYLGYSNFAYVPIRATANPTLNNSHPDNAFTLAGYLNRVQYTPSPLLYGPYFDGKFVEAKDGETLYRKGEKKYEVTGKKQTYVYDHNTILPRMFSNDGDDPQFYKQWMNMSEDHRPNFADNLGFMFSWQIYQMYVRYFLWNFVGRYNDMDGQQNMTALDGNWTSGIFDGMKHLPKSVTHSTSYSPLYGLPLIIGLLGMYYHFKHKKCDALIIALLWFFTGIAIVLYVNQPSIQPRERDYSYVGSFYAFCIWIGLGVVGLAHLLKSKLDEKKAAYIAIAACLICAPVLIACKEWRGHDRSTKMVAHDMAYNFLISCPKNAILFNFGDNETYPLWYIQEVENVRPDVRLVNLSLLTGDWLVRQMQRKINESDPLPITMPFDKYKDGVRDVIYFSDAGIKGHTEVKELFDFITSDDPATHVEYQSGMVSNYLPTKHLKLTVNADDVMRNKVITPAQKGMMADSLTWTYNSNLILKNNLAILDILAHNNWKRPVCLAVTAGLGNLIGLDDYLYREGFTYRLLPLKPDTTLDDQGSKVNTLVMYNNVMNKFKFGNYKHARFLDEQSVTMFYPVMVTTFLTLAEGLAAEGRNDMALKVLNKFDEVMPDINPFIDVAARKSFMAETAYRLGDHKLGNKFTGYIYNYLTDEIDYNYSVFKDTPSRIDERMVRFGVHILDNITHYTKAYGEKSLAAKFEKKANEYKTNFAALVPGGDW</sequence>
<dbReference type="RefSeq" id="WP_127706458.1">
    <property type="nucleotide sequence ID" value="NZ_SACK01000007.1"/>
</dbReference>
<gene>
    <name evidence="2" type="ORF">EOD41_15250</name>
</gene>
<feature type="transmembrane region" description="Helical" evidence="1">
    <location>
        <begin position="52"/>
        <end position="69"/>
    </location>
</feature>
<dbReference type="EMBL" id="SACK01000007">
    <property type="protein sequence ID" value="RVT99796.1"/>
    <property type="molecule type" value="Genomic_DNA"/>
</dbReference>
<name>A0A437MQ62_9SPHI</name>
<dbReference type="AlphaFoldDB" id="A0A437MQ62"/>
<dbReference type="PANTHER" id="PTHR16214:SF3">
    <property type="entry name" value="TRANSMEMBRANE PROTEIN 260"/>
    <property type="match status" value="1"/>
</dbReference>
<evidence type="ECO:0000313" key="2">
    <source>
        <dbReference type="EMBL" id="RVT99796.1"/>
    </source>
</evidence>
<dbReference type="Pfam" id="PF11028">
    <property type="entry name" value="TMEM260-like"/>
    <property type="match status" value="1"/>
</dbReference>
<feature type="transmembrane region" description="Helical" evidence="1">
    <location>
        <begin position="115"/>
        <end position="133"/>
    </location>
</feature>
<comment type="caution">
    <text evidence="2">The sequence shown here is derived from an EMBL/GenBank/DDBJ whole genome shotgun (WGS) entry which is preliminary data.</text>
</comment>
<dbReference type="PANTHER" id="PTHR16214">
    <property type="entry name" value="TRANSMEMBRANE PROTEIN 260"/>
    <property type="match status" value="1"/>
</dbReference>
<reference evidence="2 3" key="1">
    <citation type="submission" date="2019-01" db="EMBL/GenBank/DDBJ databases">
        <authorList>
            <person name="Chen W.-M."/>
        </authorList>
    </citation>
    <scope>NUCLEOTIDE SEQUENCE [LARGE SCALE GENOMIC DNA]</scope>
    <source>
        <strain evidence="2 3">YBJ-36</strain>
    </source>
</reference>
<evidence type="ECO:0000313" key="3">
    <source>
        <dbReference type="Proteomes" id="UP000282759"/>
    </source>
</evidence>
<feature type="transmembrane region" description="Helical" evidence="1">
    <location>
        <begin position="537"/>
        <end position="558"/>
    </location>
</feature>
<proteinExistence type="predicted"/>
<protein>
    <submittedName>
        <fullName evidence="2">DUF2723 domain-containing protein</fullName>
    </submittedName>
</protein>
<dbReference type="InterPro" id="IPR052724">
    <property type="entry name" value="GT117_domain-containing"/>
</dbReference>
<feature type="transmembrane region" description="Helical" evidence="1">
    <location>
        <begin position="570"/>
        <end position="587"/>
    </location>
</feature>
<feature type="transmembrane region" description="Helical" evidence="1">
    <location>
        <begin position="145"/>
        <end position="164"/>
    </location>
</feature>
<dbReference type="InterPro" id="IPR021280">
    <property type="entry name" value="TMEM260-like"/>
</dbReference>
<accession>A0A437MQ62</accession>